<proteinExistence type="predicted"/>
<dbReference type="EMBL" id="PYSW02000015">
    <property type="protein sequence ID" value="KAG2386782.1"/>
    <property type="molecule type" value="Genomic_DNA"/>
</dbReference>
<name>A0AA88GQ21_NAELO</name>
<dbReference type="GeneID" id="68094982"/>
<protein>
    <submittedName>
        <fullName evidence="1">Uncharacterized protein</fullName>
    </submittedName>
</protein>
<evidence type="ECO:0000313" key="1">
    <source>
        <dbReference type="EMBL" id="KAG2386782.1"/>
    </source>
</evidence>
<dbReference type="RefSeq" id="XP_044550774.1">
    <property type="nucleotide sequence ID" value="XM_044691954.1"/>
</dbReference>
<organism evidence="1 2">
    <name type="scientific">Naegleria lovaniensis</name>
    <name type="common">Amoeba</name>
    <dbReference type="NCBI Taxonomy" id="51637"/>
    <lineage>
        <taxon>Eukaryota</taxon>
        <taxon>Discoba</taxon>
        <taxon>Heterolobosea</taxon>
        <taxon>Tetramitia</taxon>
        <taxon>Eutetramitia</taxon>
        <taxon>Vahlkampfiidae</taxon>
        <taxon>Naegleria</taxon>
    </lineage>
</organism>
<evidence type="ECO:0000313" key="2">
    <source>
        <dbReference type="Proteomes" id="UP000816034"/>
    </source>
</evidence>
<dbReference type="Proteomes" id="UP000816034">
    <property type="component" value="Unassembled WGS sequence"/>
</dbReference>
<sequence length="800" mass="91505">MTRQYSLWQLEPVSTKIKQKLCEPIAKGGADLSLDQVSSLDGKTLYSIAKDVVSSNGESSGVIRNLDMNLVTTIAQWVNQFLLQNNIIQIELRNFDVLAEYINHKISSIFEHSIATWKNKTLKEEKRQKEILQDLYKSPLLPDHLNGFQEHDFKKWTSHWDSKRIPENKGEELRKLLSTDAPVGRGHDYGYSLLCFLDLTTSGKTYTIFNLANSTPTEKMYQKFFVLYVTYKSRIFDALAYTQRAHVCSPEEAVSFLALASHIVMKHLATRHPNITSLEFLQFMRDGGEELIVDIFNVLLQTKPTFDSQRQNVKYTDELRDLGIKVVFAFDEARTTYNITNASINITGDGREFVRTITGTLDPWFFGNVKEMLFHKFNLETWVKQYPKLFDMICYLLAGSPDKVSLFHRHLLESNKESVTEKLMDSLDQVVMSYRELMKDRVTKFLDDSSLVDRFDVLLTLIFGQGLVFRSENVQNNCKFVSALIEKTIAPVVKVGQKKQIFEIIDPIAFATYFTHIFENNRQLVWNFLKEMICVQNGKPALGDGFEAFIVLLLLEESERLQKSQLPMTQSPLFSKLKGIGDFDNYYLDLKTFIKNKVQSSLAQDTGIPGAWFSLLNEEYLSSNWLSTAIVKPNNQMRPDGIFFLKRGELTKHSICSLYACTLVADPVSDVTQPNKAIHSFMITDPKNIGTTKKGDTFLEGLKIDTQDNLKHLNMEDMSCWVLGLVYSANILPDYWVQKIKVIFIQVFYTFQLSCRKNASALKKIFKSLGGGPSRTHSRTATNSAFLVTLSGYLVMMTRE</sequence>
<dbReference type="AlphaFoldDB" id="A0AA88GQ21"/>
<gene>
    <name evidence="1" type="ORF">C9374_002526</name>
</gene>
<accession>A0AA88GQ21</accession>
<reference evidence="1 2" key="1">
    <citation type="journal article" date="2018" name="BMC Genomics">
        <title>The genome of Naegleria lovaniensis, the basis for a comparative approach to unravel pathogenicity factors of the human pathogenic amoeba N. fowleri.</title>
        <authorList>
            <person name="Liechti N."/>
            <person name="Schurch N."/>
            <person name="Bruggmann R."/>
            <person name="Wittwer M."/>
        </authorList>
    </citation>
    <scope>NUCLEOTIDE SEQUENCE [LARGE SCALE GENOMIC DNA]</scope>
    <source>
        <strain evidence="1 2">ATCC 30569</strain>
    </source>
</reference>
<keyword evidence="2" id="KW-1185">Reference proteome</keyword>
<comment type="caution">
    <text evidence="1">The sequence shown here is derived from an EMBL/GenBank/DDBJ whole genome shotgun (WGS) entry which is preliminary data.</text>
</comment>